<evidence type="ECO:0000313" key="2">
    <source>
        <dbReference type="EMBL" id="KAK0515388.1"/>
    </source>
</evidence>
<dbReference type="SUPFAM" id="SSF48452">
    <property type="entry name" value="TPR-like"/>
    <property type="match status" value="1"/>
</dbReference>
<dbReference type="GO" id="GO:0005697">
    <property type="term" value="C:telomerase holoenzyme complex"/>
    <property type="evidence" value="ECO:0007669"/>
    <property type="project" value="TreeGrafter"/>
</dbReference>
<dbReference type="PANTHER" id="PTHR15696:SF0">
    <property type="entry name" value="TELOMERASE-BINDING PROTEIN EST1A"/>
    <property type="match status" value="1"/>
</dbReference>
<feature type="transmembrane region" description="Helical" evidence="1">
    <location>
        <begin position="499"/>
        <end position="516"/>
    </location>
</feature>
<reference evidence="2" key="1">
    <citation type="submission" date="2023-03" db="EMBL/GenBank/DDBJ databases">
        <title>Complete genome of Cladonia borealis.</title>
        <authorList>
            <person name="Park H."/>
        </authorList>
    </citation>
    <scope>NUCLEOTIDE SEQUENCE</scope>
    <source>
        <strain evidence="2">ANT050790</strain>
    </source>
</reference>
<keyword evidence="1" id="KW-1133">Transmembrane helix</keyword>
<dbReference type="PANTHER" id="PTHR15696">
    <property type="entry name" value="SMG-7 SUPPRESSOR WITH MORPHOLOGICAL EFFECT ON GENITALIA PROTEIN 7"/>
    <property type="match status" value="1"/>
</dbReference>
<name>A0AA39R5S0_9LECA</name>
<comment type="caution">
    <text evidence="2">The sequence shown here is derived from an EMBL/GenBank/DDBJ whole genome shotgun (WGS) entry which is preliminary data.</text>
</comment>
<keyword evidence="1" id="KW-0472">Membrane</keyword>
<dbReference type="GO" id="GO:0070034">
    <property type="term" value="F:telomerase RNA binding"/>
    <property type="evidence" value="ECO:0007669"/>
    <property type="project" value="TreeGrafter"/>
</dbReference>
<evidence type="ECO:0008006" key="4">
    <source>
        <dbReference type="Google" id="ProtNLM"/>
    </source>
</evidence>
<feature type="transmembrane region" description="Helical" evidence="1">
    <location>
        <begin position="466"/>
        <end position="487"/>
    </location>
</feature>
<evidence type="ECO:0000313" key="3">
    <source>
        <dbReference type="Proteomes" id="UP001166286"/>
    </source>
</evidence>
<dbReference type="FunFam" id="1.25.40.10:FF:000202">
    <property type="entry name" value="Unplaced genomic scaffold supercont1.7, whole genome shotgun sequence"/>
    <property type="match status" value="1"/>
</dbReference>
<evidence type="ECO:0000256" key="1">
    <source>
        <dbReference type="SAM" id="Phobius"/>
    </source>
</evidence>
<keyword evidence="3" id="KW-1185">Reference proteome</keyword>
<dbReference type="EMBL" id="JAFEKC020000004">
    <property type="protein sequence ID" value="KAK0515388.1"/>
    <property type="molecule type" value="Genomic_DNA"/>
</dbReference>
<keyword evidence="1" id="KW-0812">Transmembrane</keyword>
<proteinExistence type="predicted"/>
<dbReference type="GO" id="GO:0042162">
    <property type="term" value="F:telomeric DNA binding"/>
    <property type="evidence" value="ECO:0007669"/>
    <property type="project" value="TreeGrafter"/>
</dbReference>
<dbReference type="Gene3D" id="1.25.40.10">
    <property type="entry name" value="Tetratricopeptide repeat domain"/>
    <property type="match status" value="1"/>
</dbReference>
<dbReference type="AlphaFoldDB" id="A0AA39R5S0"/>
<gene>
    <name evidence="2" type="ORF">JMJ35_002767</name>
</gene>
<feature type="transmembrane region" description="Helical" evidence="1">
    <location>
        <begin position="553"/>
        <end position="574"/>
    </location>
</feature>
<dbReference type="GO" id="GO:0000184">
    <property type="term" value="P:nuclear-transcribed mRNA catabolic process, nonsense-mediated decay"/>
    <property type="evidence" value="ECO:0007669"/>
    <property type="project" value="TreeGrafter"/>
</dbReference>
<protein>
    <recommendedName>
        <fullName evidence="4">DNA/RNA-binding domain-containing protein</fullName>
    </recommendedName>
</protein>
<dbReference type="InterPro" id="IPR011990">
    <property type="entry name" value="TPR-like_helical_dom_sf"/>
</dbReference>
<sequence>MAPEMLLKPKTRSIRRELSCSTPCVKAKESPPQILQDDMCTAPEAQPEMLLQPETRPISHDQLVIEVKGIYAGLVMVEAKCIDIEEKTAAATEKDLPIRAQLKNDGYQSLIALHKSLLHDHHDFFLASQHPAASPALSRLAAKYSMPARMWRHGIHAFLEVLRHRLPESREHMLAFIYIAYSMMALLYETVPAYEEKWIDCLGDLGRYRMAIEDDDPKDREVWSNVARFWYNKAADNSPRVGRLYHHLAILARPYSLEQLSLYTRALTCVTPYESARGSIMTLFTPIINGRYTTEHRRSSLEIVFIKKYGIFSSGYSAVTGWNDYLEDYSLTKTSKFEENGICAAILTFAAATFEYASLRGRMLRFDGLEPLITTGTQFGSTTKHQLITTTLDVLRSALDQISHWKRRFTSNDKALGSVRWPPICAACKLRSSLALTLITCSNFVEPTAARTISRNTGNEESTDRIAAVVLPLAHWPCLVFVIIALLAAQYLAHMKDAIFVWGTMMTIWAFGWWTIRADSGTTLQISGMVLCLWAISAYQYGHAAFSKHRIPARAGIIIVISAMILDVSTVTLMTPSEASTAQSELLLSLSLPLVSLILAAMVNMVAAMQSAEDPHHLEAGLQVHVPFVQEQPYYERQQRRFRMPVEPHFRPVELPTTPSDGR</sequence>
<dbReference type="InterPro" id="IPR045153">
    <property type="entry name" value="Est1/Ebs1-like"/>
</dbReference>
<feature type="transmembrane region" description="Helical" evidence="1">
    <location>
        <begin position="522"/>
        <end position="541"/>
    </location>
</feature>
<dbReference type="Proteomes" id="UP001166286">
    <property type="component" value="Unassembled WGS sequence"/>
</dbReference>
<accession>A0AA39R5S0</accession>
<feature type="transmembrane region" description="Helical" evidence="1">
    <location>
        <begin position="586"/>
        <end position="607"/>
    </location>
</feature>
<organism evidence="2 3">
    <name type="scientific">Cladonia borealis</name>
    <dbReference type="NCBI Taxonomy" id="184061"/>
    <lineage>
        <taxon>Eukaryota</taxon>
        <taxon>Fungi</taxon>
        <taxon>Dikarya</taxon>
        <taxon>Ascomycota</taxon>
        <taxon>Pezizomycotina</taxon>
        <taxon>Lecanoromycetes</taxon>
        <taxon>OSLEUM clade</taxon>
        <taxon>Lecanoromycetidae</taxon>
        <taxon>Lecanorales</taxon>
        <taxon>Lecanorineae</taxon>
        <taxon>Cladoniaceae</taxon>
        <taxon>Cladonia</taxon>
    </lineage>
</organism>